<feature type="chain" id="PRO_5025338067" description="AA1-like domain-containing protein" evidence="1">
    <location>
        <begin position="21"/>
        <end position="129"/>
    </location>
</feature>
<reference evidence="2" key="1">
    <citation type="journal article" date="2020" name="Stud. Mycol.">
        <title>101 Dothideomycetes genomes: a test case for predicting lifestyles and emergence of pathogens.</title>
        <authorList>
            <person name="Haridas S."/>
            <person name="Albert R."/>
            <person name="Binder M."/>
            <person name="Bloem J."/>
            <person name="Labutti K."/>
            <person name="Salamov A."/>
            <person name="Andreopoulos B."/>
            <person name="Baker S."/>
            <person name="Barry K."/>
            <person name="Bills G."/>
            <person name="Bluhm B."/>
            <person name="Cannon C."/>
            <person name="Castanera R."/>
            <person name="Culley D."/>
            <person name="Daum C."/>
            <person name="Ezra D."/>
            <person name="Gonzalez J."/>
            <person name="Henrissat B."/>
            <person name="Kuo A."/>
            <person name="Liang C."/>
            <person name="Lipzen A."/>
            <person name="Lutzoni F."/>
            <person name="Magnuson J."/>
            <person name="Mondo S."/>
            <person name="Nolan M."/>
            <person name="Ohm R."/>
            <person name="Pangilinan J."/>
            <person name="Park H.-J."/>
            <person name="Ramirez L."/>
            <person name="Alfaro M."/>
            <person name="Sun H."/>
            <person name="Tritt A."/>
            <person name="Yoshinaga Y."/>
            <person name="Zwiers L.-H."/>
            <person name="Turgeon B."/>
            <person name="Goodwin S."/>
            <person name="Spatafora J."/>
            <person name="Crous P."/>
            <person name="Grigoriev I."/>
        </authorList>
    </citation>
    <scope>NUCLEOTIDE SEQUENCE</scope>
    <source>
        <strain evidence="2">HMLAC05119</strain>
    </source>
</reference>
<dbReference type="AlphaFoldDB" id="A0A6A5QRB2"/>
<evidence type="ECO:0000313" key="3">
    <source>
        <dbReference type="Proteomes" id="UP000800096"/>
    </source>
</evidence>
<feature type="signal peptide" evidence="1">
    <location>
        <begin position="1"/>
        <end position="20"/>
    </location>
</feature>
<evidence type="ECO:0000256" key="1">
    <source>
        <dbReference type="SAM" id="SignalP"/>
    </source>
</evidence>
<sequence length="129" mass="13656">MQFSTILASTVLAFATGITAAPTPGQVTLRIFNDQSGINSEATIAADGKPNYITTIFANTAIGNAGFVGTSAQLVQFSDTTKCTLVNQNGWNWTIELDGRSKNFADLDGDVTKPIPTWIGGFTFQCSQA</sequence>
<organism evidence="2 3">
    <name type="scientific">Ampelomyces quisqualis</name>
    <name type="common">Powdery mildew agent</name>
    <dbReference type="NCBI Taxonomy" id="50730"/>
    <lineage>
        <taxon>Eukaryota</taxon>
        <taxon>Fungi</taxon>
        <taxon>Dikarya</taxon>
        <taxon>Ascomycota</taxon>
        <taxon>Pezizomycotina</taxon>
        <taxon>Dothideomycetes</taxon>
        <taxon>Pleosporomycetidae</taxon>
        <taxon>Pleosporales</taxon>
        <taxon>Pleosporineae</taxon>
        <taxon>Phaeosphaeriaceae</taxon>
        <taxon>Ampelomyces</taxon>
    </lineage>
</organism>
<dbReference type="EMBL" id="ML979135">
    <property type="protein sequence ID" value="KAF1916547.1"/>
    <property type="molecule type" value="Genomic_DNA"/>
</dbReference>
<accession>A0A6A5QRB2</accession>
<dbReference type="Proteomes" id="UP000800096">
    <property type="component" value="Unassembled WGS sequence"/>
</dbReference>
<dbReference type="OrthoDB" id="3497702at2759"/>
<gene>
    <name evidence="2" type="ORF">BDU57DRAFT_516721</name>
</gene>
<keyword evidence="1" id="KW-0732">Signal</keyword>
<proteinExistence type="predicted"/>
<evidence type="ECO:0008006" key="4">
    <source>
        <dbReference type="Google" id="ProtNLM"/>
    </source>
</evidence>
<protein>
    <recommendedName>
        <fullName evidence="4">AA1-like domain-containing protein</fullName>
    </recommendedName>
</protein>
<name>A0A6A5QRB2_AMPQU</name>
<keyword evidence="3" id="KW-1185">Reference proteome</keyword>
<evidence type="ECO:0000313" key="2">
    <source>
        <dbReference type="EMBL" id="KAF1916547.1"/>
    </source>
</evidence>